<dbReference type="InterPro" id="IPR049890">
    <property type="entry name" value="VlpA-F-like_signal"/>
</dbReference>
<gene>
    <name evidence="11" type="ORF">K668_02385</name>
</gene>
<evidence type="ECO:0000256" key="3">
    <source>
        <dbReference type="ARBA" id="ARBA00022729"/>
    </source>
</evidence>
<keyword evidence="4" id="KW-0677">Repeat</keyword>
<name>A0A059Y3W4_MYCBV</name>
<evidence type="ECO:0000256" key="6">
    <source>
        <dbReference type="ARBA" id="ARBA00023139"/>
    </source>
</evidence>
<keyword evidence="2" id="KW-1003">Cell membrane</keyword>
<keyword evidence="5" id="KW-0472">Membrane</keyword>
<feature type="coiled-coil region" evidence="8">
    <location>
        <begin position="366"/>
        <end position="400"/>
    </location>
</feature>
<evidence type="ECO:0000256" key="9">
    <source>
        <dbReference type="SAM" id="SignalP"/>
    </source>
</evidence>
<evidence type="ECO:0000256" key="1">
    <source>
        <dbReference type="ARBA" id="ARBA00004193"/>
    </source>
</evidence>
<evidence type="ECO:0000259" key="10">
    <source>
        <dbReference type="Pfam" id="PF01732"/>
    </source>
</evidence>
<evidence type="ECO:0000256" key="4">
    <source>
        <dbReference type="ARBA" id="ARBA00022737"/>
    </source>
</evidence>
<dbReference type="EMBL" id="CP005933">
    <property type="protein sequence ID" value="AIA34055.1"/>
    <property type="molecule type" value="Genomic_DNA"/>
</dbReference>
<protein>
    <recommendedName>
        <fullName evidence="10">DUF31 domain-containing protein</fullName>
    </recommendedName>
</protein>
<dbReference type="RefSeq" id="WP_013954854.1">
    <property type="nucleotide sequence ID" value="NZ_CP005933.1"/>
</dbReference>
<keyword evidence="7" id="KW-0449">Lipoprotein</keyword>
<dbReference type="Proteomes" id="UP000027182">
    <property type="component" value="Chromosome"/>
</dbReference>
<feature type="signal peptide" evidence="9">
    <location>
        <begin position="1"/>
        <end position="20"/>
    </location>
</feature>
<dbReference type="HOGENOM" id="CLU_015669_0_0_14"/>
<evidence type="ECO:0000256" key="2">
    <source>
        <dbReference type="ARBA" id="ARBA00022475"/>
    </source>
</evidence>
<dbReference type="SMR" id="A0A059Y3W4"/>
<proteinExistence type="predicted"/>
<evidence type="ECO:0000256" key="7">
    <source>
        <dbReference type="ARBA" id="ARBA00023288"/>
    </source>
</evidence>
<organism evidence="11 12">
    <name type="scientific">Mycoplasmopsis bovis CQ-W70</name>
    <dbReference type="NCBI Taxonomy" id="1316930"/>
    <lineage>
        <taxon>Bacteria</taxon>
        <taxon>Bacillati</taxon>
        <taxon>Mycoplasmatota</taxon>
        <taxon>Mycoplasmoidales</taxon>
        <taxon>Metamycoplasmataceae</taxon>
        <taxon>Mycoplasmopsis</taxon>
    </lineage>
</organism>
<dbReference type="PATRIC" id="fig|1316930.3.peg.489"/>
<reference evidence="11 12" key="1">
    <citation type="submission" date="2013-04" db="EMBL/GenBank/DDBJ databases">
        <authorList>
            <person name="Lin L."/>
            <person name="Zeng Z."/>
            <person name="Xie J."/>
            <person name="Luo L."/>
            <person name="Yang Z."/>
            <person name="Liang W."/>
            <person name="Lin H."/>
            <person name="Dong C."/>
            <person name="Sun Y."/>
        </authorList>
    </citation>
    <scope>NUCLEOTIDE SEQUENCE [LARGE SCALE GENOMIC DNA]</scope>
    <source>
        <strain evidence="11 12">CQ-W70</strain>
    </source>
</reference>
<dbReference type="KEGG" id="mbq:K668_02385"/>
<evidence type="ECO:0000313" key="11">
    <source>
        <dbReference type="EMBL" id="AIA34055.1"/>
    </source>
</evidence>
<sequence>MKKNKIILLTSLSIISPSLAVIAAKCNDNKKPSSTNEKSINELNSEQFKKLIESTNDVNQLVSFKFSNGGREVDLSQILPSQVEENTQNLSVTVNSKYTNVISAIVVNANTEKKLPTIISNAKGELDVSLLFTNKKTNETVSKTFKLKGLKTNGGMHHSGLILRDPIDSFGGSDGFKKYLGMTQDERFKHDNNLYLSNIKNYWGDDGALKARGLESVTADQKKEFDEKAAKLKLDSYDSAAAKGFSLPVFNSEGKVEGLKLFEREVAKAPSHVDTLGRDIYKTNGLARTIPNETYKTIAKQTYQVTFNFEKDFRKELAEIDRHIKFFEDKNEEQIKSYLESQIKILDQNLESKLKEINNRWNSYSDEAKKGLKESHKKEIEEAERKHKEERSKYLSWKKDDLINWQREEKKKIEEKKSQKLGGRVSGTMWIMDFVKPENGQRAQRFFFGTNSHVARTLKEHNLTAFSLSRINSNVGVGATLKFNDYDPNFTKFSFSKPSGIIKTVFDGIDFLKTSPKSYIHSSQKADYENVEEYIDFAVVEIDFTSVNPSDVIVWKENKQLHNYAENNKDKLIEEITNGYEKDIKNHIKFKSTSYLDNYNSIDVPLAVDEKIKEQIDNWNSKEGLFILGYPRAEKDYYLERYIDDELIKISKENFSLWVNGDHKWYKQLAVQEGQQPAFSKHVLENGGRLSYQIGYRTFTDKPGLVDGFLGASRIGDDLYSIYDKDSKKENKYVNYGLHLAPRFYAPNGGASGSSVRNKKNELIAVFHSSNDWAKTGLAAVFRSPGKEYDGLFGAYNLPQYDLIYGGGKEQKKSYREALKTMYGTSNSQFKTNLFNKGLEDEHIPSEFKFTTPAK</sequence>
<dbReference type="NCBIfam" id="NF045842">
    <property type="entry name" value="MIP_near_MIB"/>
    <property type="match status" value="1"/>
</dbReference>
<dbReference type="GO" id="GO:0005886">
    <property type="term" value="C:plasma membrane"/>
    <property type="evidence" value="ECO:0007669"/>
    <property type="project" value="UniProtKB-SubCell"/>
</dbReference>
<keyword evidence="6" id="KW-0564">Palmitate</keyword>
<dbReference type="AlphaFoldDB" id="A0A059Y3W4"/>
<feature type="chain" id="PRO_5001581737" description="DUF31 domain-containing protein" evidence="9">
    <location>
        <begin position="21"/>
        <end position="855"/>
    </location>
</feature>
<accession>A0A059Y3W4</accession>
<keyword evidence="3 9" id="KW-0732">Signal</keyword>
<evidence type="ECO:0000256" key="8">
    <source>
        <dbReference type="SAM" id="Coils"/>
    </source>
</evidence>
<dbReference type="Pfam" id="PF01732">
    <property type="entry name" value="Mycop_pep_DUF31"/>
    <property type="match status" value="1"/>
</dbReference>
<feature type="domain" description="DUF31" evidence="10">
    <location>
        <begin position="292"/>
        <end position="768"/>
    </location>
</feature>
<keyword evidence="8" id="KW-0175">Coiled coil</keyword>
<dbReference type="InterPro" id="IPR022382">
    <property type="entry name" value="Mycoplasma_peptidase_DUF31"/>
</dbReference>
<dbReference type="NCBIfam" id="NF033817">
    <property type="entry name" value="Mplas_variab_LP"/>
    <property type="match status" value="1"/>
</dbReference>
<dbReference type="Gene3D" id="3.10.450.270">
    <property type="match status" value="1"/>
</dbReference>
<evidence type="ECO:0000313" key="12">
    <source>
        <dbReference type="Proteomes" id="UP000027182"/>
    </source>
</evidence>
<comment type="subcellular location">
    <subcellularLocation>
        <location evidence="1">Cell membrane</location>
        <topology evidence="1">Lipid-anchor</topology>
    </subcellularLocation>
</comment>
<dbReference type="NCBIfam" id="NF045841">
    <property type="entry name" value="Ig_SerProt_MIP"/>
    <property type="match status" value="1"/>
</dbReference>
<evidence type="ECO:0000256" key="5">
    <source>
        <dbReference type="ARBA" id="ARBA00023136"/>
    </source>
</evidence>